<dbReference type="PANTHER" id="PTHR43280:SF34">
    <property type="entry name" value="ARAC-FAMILY TRANSCRIPTIONAL REGULATOR"/>
    <property type="match status" value="1"/>
</dbReference>
<dbReference type="AlphaFoldDB" id="A0A091CBI7"/>
<dbReference type="InterPro" id="IPR001387">
    <property type="entry name" value="Cro/C1-type_HTH"/>
</dbReference>
<evidence type="ECO:0000313" key="6">
    <source>
        <dbReference type="EMBL" id="SFL29636.1"/>
    </source>
</evidence>
<evidence type="ECO:0000256" key="2">
    <source>
        <dbReference type="ARBA" id="ARBA00023125"/>
    </source>
</evidence>
<dbReference type="GO" id="GO:0003700">
    <property type="term" value="F:DNA-binding transcription factor activity"/>
    <property type="evidence" value="ECO:0007669"/>
    <property type="project" value="InterPro"/>
</dbReference>
<evidence type="ECO:0000313" key="7">
    <source>
        <dbReference type="Proteomes" id="UP000029382"/>
    </source>
</evidence>
<evidence type="ECO:0000313" key="5">
    <source>
        <dbReference type="EMBL" id="KFN88653.1"/>
    </source>
</evidence>
<comment type="caution">
    <text evidence="5">The sequence shown here is derived from an EMBL/GenBank/DDBJ whole genome shotgun (WGS) entry which is preliminary data.</text>
</comment>
<dbReference type="Gene3D" id="1.10.10.60">
    <property type="entry name" value="Homeodomain-like"/>
    <property type="match status" value="2"/>
</dbReference>
<dbReference type="CDD" id="cd00093">
    <property type="entry name" value="HTH_XRE"/>
    <property type="match status" value="1"/>
</dbReference>
<evidence type="ECO:0000259" key="4">
    <source>
        <dbReference type="PROSITE" id="PS01124"/>
    </source>
</evidence>
<dbReference type="RefSeq" id="WP_039696198.1">
    <property type="nucleotide sequence ID" value="NZ_AUZH01000011.1"/>
</dbReference>
<dbReference type="GO" id="GO:0043565">
    <property type="term" value="F:sequence-specific DNA binding"/>
    <property type="evidence" value="ECO:0007669"/>
    <property type="project" value="InterPro"/>
</dbReference>
<dbReference type="Pfam" id="PF12833">
    <property type="entry name" value="HTH_18"/>
    <property type="match status" value="1"/>
</dbReference>
<dbReference type="SUPFAM" id="SSF46689">
    <property type="entry name" value="Homeodomain-like"/>
    <property type="match status" value="2"/>
</dbReference>
<dbReference type="PRINTS" id="PR00032">
    <property type="entry name" value="HTHARAC"/>
</dbReference>
<evidence type="ECO:0000256" key="1">
    <source>
        <dbReference type="ARBA" id="ARBA00023015"/>
    </source>
</evidence>
<dbReference type="SMART" id="SM00342">
    <property type="entry name" value="HTH_ARAC"/>
    <property type="match status" value="1"/>
</dbReference>
<keyword evidence="1" id="KW-0805">Transcription regulation</keyword>
<reference evidence="5 7" key="1">
    <citation type="journal article" date="2014" name="Genome Announc.">
        <title>Draft Genome Sequences of Streptococcus bovis Strains ATCC 33317 and JB1.</title>
        <authorList>
            <person name="Benahmed F.H."/>
            <person name="Gopinath G.R."/>
            <person name="Harbottle H."/>
            <person name="Cotta M.A."/>
            <person name="Luo Y."/>
            <person name="Henderson C."/>
            <person name="Teri P."/>
            <person name="Soppet D."/>
            <person name="Rasmussen M."/>
            <person name="Whitehead T.R."/>
            <person name="Davidson M."/>
        </authorList>
    </citation>
    <scope>NUCLEOTIDE SEQUENCE [LARGE SCALE GENOMIC DNA]</scope>
    <source>
        <strain evidence="5 7">JB1</strain>
    </source>
</reference>
<accession>A0A091CBI7</accession>
<dbReference type="PROSITE" id="PS01124">
    <property type="entry name" value="HTH_ARAC_FAMILY_2"/>
    <property type="match status" value="1"/>
</dbReference>
<dbReference type="PANTHER" id="PTHR43280">
    <property type="entry name" value="ARAC-FAMILY TRANSCRIPTIONAL REGULATOR"/>
    <property type="match status" value="1"/>
</dbReference>
<feature type="domain" description="HTH araC/xylS-type" evidence="4">
    <location>
        <begin position="142"/>
        <end position="240"/>
    </location>
</feature>
<keyword evidence="3" id="KW-0804">Transcription</keyword>
<dbReference type="InterPro" id="IPR018060">
    <property type="entry name" value="HTH_AraC"/>
</dbReference>
<evidence type="ECO:0000256" key="3">
    <source>
        <dbReference type="ARBA" id="ARBA00023163"/>
    </source>
</evidence>
<organism evidence="5 7">
    <name type="scientific">Streptococcus equinus JB1</name>
    <dbReference type="NCBI Taxonomy" id="1294274"/>
    <lineage>
        <taxon>Bacteria</taxon>
        <taxon>Bacillati</taxon>
        <taxon>Bacillota</taxon>
        <taxon>Bacilli</taxon>
        <taxon>Lactobacillales</taxon>
        <taxon>Streptococcaceae</taxon>
        <taxon>Streptococcus</taxon>
    </lineage>
</organism>
<dbReference type="Proteomes" id="UP000182793">
    <property type="component" value="Unassembled WGS sequence"/>
</dbReference>
<reference evidence="6 8" key="2">
    <citation type="submission" date="2016-10" db="EMBL/GenBank/DDBJ databases">
        <authorList>
            <person name="Varghese N."/>
            <person name="Submissions S."/>
        </authorList>
    </citation>
    <scope>NUCLEOTIDE SEQUENCE [LARGE SCALE GENOMIC DNA]</scope>
    <source>
        <strain evidence="6 8">JB1</strain>
    </source>
</reference>
<dbReference type="EMBL" id="AUZH01000011">
    <property type="protein sequence ID" value="KFN88653.1"/>
    <property type="molecule type" value="Genomic_DNA"/>
</dbReference>
<protein>
    <submittedName>
        <fullName evidence="5">AraC family transcriptional regulator</fullName>
    </submittedName>
    <submittedName>
        <fullName evidence="6">AraC-type DNA-binding protein</fullName>
    </submittedName>
</protein>
<keyword evidence="2 6" id="KW-0238">DNA-binding</keyword>
<evidence type="ECO:0000313" key="8">
    <source>
        <dbReference type="Proteomes" id="UP000182793"/>
    </source>
</evidence>
<dbReference type="Proteomes" id="UP000029382">
    <property type="component" value="Unassembled WGS sequence"/>
</dbReference>
<sequence length="264" mass="30758">MNYKDEWRLLAISDNLDDVEHRPLTEEFLFYQAVATGDVEAVRKNCEQERFVSEDGVGTLSRNPITNLKYHFVITTAMITRMCGQNGMELEQAFRLSDFYIQKLDDLHTAQEVQNLHDEMVVDYTERMRREIQKDVISKHVSDCKDYIYCHVKERITVEQLASEFGISASYLSRLFKKEVGVSVSTYVKNKKIEVAKDLLKFSDYSMIEIANHLSFSSQSHFIQQFKEVVGITPKKYRDTHHNVKWNEKIWSEGDKANSSSEAM</sequence>
<proteinExistence type="predicted"/>
<dbReference type="InterPro" id="IPR020449">
    <property type="entry name" value="Tscrpt_reg_AraC-type_HTH"/>
</dbReference>
<dbReference type="InterPro" id="IPR009057">
    <property type="entry name" value="Homeodomain-like_sf"/>
</dbReference>
<gene>
    <name evidence="5" type="ORF">H702_02295</name>
    <name evidence="6" type="ORF">SAMN02910290_01279</name>
</gene>
<name>A0A091CBI7_STREI</name>
<keyword evidence="8" id="KW-1185">Reference proteome</keyword>
<dbReference type="EMBL" id="FOTG01000006">
    <property type="protein sequence ID" value="SFL29636.1"/>
    <property type="molecule type" value="Genomic_DNA"/>
</dbReference>